<dbReference type="AlphaFoldDB" id="A0AAX6HEG0"/>
<comment type="caution">
    <text evidence="2">The sequence shown here is derived from an EMBL/GenBank/DDBJ whole genome shotgun (WGS) entry which is preliminary data.</text>
</comment>
<name>A0AAX6HEG0_IRIPA</name>
<evidence type="ECO:0000313" key="2">
    <source>
        <dbReference type="EMBL" id="KAJ6839470.1"/>
    </source>
</evidence>
<dbReference type="Proteomes" id="UP001140949">
    <property type="component" value="Unassembled WGS sequence"/>
</dbReference>
<proteinExistence type="predicted"/>
<keyword evidence="1" id="KW-0812">Transmembrane</keyword>
<reference evidence="2" key="1">
    <citation type="journal article" date="2023" name="GigaByte">
        <title>Genome assembly of the bearded iris, Iris pallida Lam.</title>
        <authorList>
            <person name="Bruccoleri R.E."/>
            <person name="Oakeley E.J."/>
            <person name="Faust A.M.E."/>
            <person name="Altorfer M."/>
            <person name="Dessus-Babus S."/>
            <person name="Burckhardt D."/>
            <person name="Oertli M."/>
            <person name="Naumann U."/>
            <person name="Petersen F."/>
            <person name="Wong J."/>
        </authorList>
    </citation>
    <scope>NUCLEOTIDE SEQUENCE</scope>
    <source>
        <strain evidence="2">GSM-AAB239-AS_SAM_17_03QT</strain>
    </source>
</reference>
<dbReference type="EMBL" id="JANAVB010009999">
    <property type="protein sequence ID" value="KAJ6839470.1"/>
    <property type="molecule type" value="Genomic_DNA"/>
</dbReference>
<keyword evidence="3" id="KW-1185">Reference proteome</keyword>
<protein>
    <submittedName>
        <fullName evidence="2">Uncharacterized protein</fullName>
    </submittedName>
</protein>
<evidence type="ECO:0000256" key="1">
    <source>
        <dbReference type="SAM" id="Phobius"/>
    </source>
</evidence>
<reference evidence="2" key="2">
    <citation type="submission" date="2023-04" db="EMBL/GenBank/DDBJ databases">
        <authorList>
            <person name="Bruccoleri R.E."/>
            <person name="Oakeley E.J."/>
            <person name="Faust A.-M."/>
            <person name="Dessus-Babus S."/>
            <person name="Altorfer M."/>
            <person name="Burckhardt D."/>
            <person name="Oertli M."/>
            <person name="Naumann U."/>
            <person name="Petersen F."/>
            <person name="Wong J."/>
        </authorList>
    </citation>
    <scope>NUCLEOTIDE SEQUENCE</scope>
    <source>
        <strain evidence="2">GSM-AAB239-AS_SAM_17_03QT</strain>
        <tissue evidence="2">Leaf</tissue>
    </source>
</reference>
<evidence type="ECO:0000313" key="3">
    <source>
        <dbReference type="Proteomes" id="UP001140949"/>
    </source>
</evidence>
<sequence>MTGLAAGSGQSLFVFFSFSFFHFWIWGVPMLVRKTGLVNATDTDTRVRTRLIL</sequence>
<organism evidence="2 3">
    <name type="scientific">Iris pallida</name>
    <name type="common">Sweet iris</name>
    <dbReference type="NCBI Taxonomy" id="29817"/>
    <lineage>
        <taxon>Eukaryota</taxon>
        <taxon>Viridiplantae</taxon>
        <taxon>Streptophyta</taxon>
        <taxon>Embryophyta</taxon>
        <taxon>Tracheophyta</taxon>
        <taxon>Spermatophyta</taxon>
        <taxon>Magnoliopsida</taxon>
        <taxon>Liliopsida</taxon>
        <taxon>Asparagales</taxon>
        <taxon>Iridaceae</taxon>
        <taxon>Iridoideae</taxon>
        <taxon>Irideae</taxon>
        <taxon>Iris</taxon>
    </lineage>
</organism>
<feature type="transmembrane region" description="Helical" evidence="1">
    <location>
        <begin position="12"/>
        <end position="32"/>
    </location>
</feature>
<gene>
    <name evidence="2" type="ORF">M6B38_315030</name>
</gene>
<keyword evidence="1" id="KW-1133">Transmembrane helix</keyword>
<keyword evidence="1" id="KW-0472">Membrane</keyword>
<accession>A0AAX6HEG0</accession>